<dbReference type="Gene3D" id="3.60.15.10">
    <property type="entry name" value="Ribonuclease Z/Hydroxyacylglutathione hydrolase-like"/>
    <property type="match status" value="1"/>
</dbReference>
<reference evidence="4 5" key="1">
    <citation type="submission" date="2019-01" db="EMBL/GenBank/DDBJ databases">
        <title>Oerskovia turbata Genome sequencing and assembly.</title>
        <authorList>
            <person name="Dou T."/>
        </authorList>
    </citation>
    <scope>NUCLEOTIDE SEQUENCE [LARGE SCALE GENOMIC DNA]</scope>
    <source>
        <strain evidence="3 4">JCM12123</strain>
        <strain evidence="2 5">JCM3160</strain>
    </source>
</reference>
<evidence type="ECO:0000259" key="1">
    <source>
        <dbReference type="Pfam" id="PF12706"/>
    </source>
</evidence>
<evidence type="ECO:0000313" key="5">
    <source>
        <dbReference type="Proteomes" id="UP000290517"/>
    </source>
</evidence>
<feature type="domain" description="Metallo-beta-lactamase" evidence="1">
    <location>
        <begin position="38"/>
        <end position="249"/>
    </location>
</feature>
<protein>
    <submittedName>
        <fullName evidence="3">MBL fold metallo-hydrolase</fullName>
    </submittedName>
</protein>
<dbReference type="Proteomes" id="UP000289805">
    <property type="component" value="Unassembled WGS sequence"/>
</dbReference>
<sequence>MRLVVIGSSGSFAGPESPASSYLVQVPDDVSPDGREWNLLLDMGNGALGALQRFVDPRRLDAIGLSHLHPDHFVDVCGLYVYLKYHPDRAAAAAVVSPARPDDAPAAGALPVWGPSNTAERIGAAYGLEAGESMESQFAFRSWVPGQVVTVGPLEIEPFRVFHPVEAYGVRVTGPSSLVPGKRVTLAYTGDTDACDAVVELARDADLLLAEAAFQEGRDDAVDRGIHLTGRRAGEVATAAGARRLVLTHLPAWNDKQAAREEASAVYAGPVDLAATGRVFTL</sequence>
<dbReference type="PANTHER" id="PTHR46018:SF4">
    <property type="entry name" value="METALLO-HYDROLASE YHFI-RELATED"/>
    <property type="match status" value="1"/>
</dbReference>
<dbReference type="PANTHER" id="PTHR46018">
    <property type="entry name" value="ZINC PHOSPHODIESTERASE ELAC PROTEIN 1"/>
    <property type="match status" value="1"/>
</dbReference>
<comment type="caution">
    <text evidence="3">The sequence shown here is derived from an EMBL/GenBank/DDBJ whole genome shotgun (WGS) entry which is preliminary data.</text>
</comment>
<dbReference type="RefSeq" id="WP_030151553.1">
    <property type="nucleotide sequence ID" value="NZ_JOFV01000008.1"/>
</dbReference>
<evidence type="ECO:0000313" key="2">
    <source>
        <dbReference type="EMBL" id="RXR26228.1"/>
    </source>
</evidence>
<proteinExistence type="predicted"/>
<dbReference type="SUPFAM" id="SSF56281">
    <property type="entry name" value="Metallo-hydrolase/oxidoreductase"/>
    <property type="match status" value="1"/>
</dbReference>
<dbReference type="EMBL" id="SDJR01000004">
    <property type="protein sequence ID" value="RXR26228.1"/>
    <property type="molecule type" value="Genomic_DNA"/>
</dbReference>
<dbReference type="AlphaFoldDB" id="A0A4Q1L1Q9"/>
<evidence type="ECO:0000313" key="4">
    <source>
        <dbReference type="Proteomes" id="UP000289805"/>
    </source>
</evidence>
<name>A0A4Q1L1Q9_9CELL</name>
<dbReference type="OrthoDB" id="9800940at2"/>
<dbReference type="EMBL" id="SDJQ01000001">
    <property type="protein sequence ID" value="RXR36730.1"/>
    <property type="molecule type" value="Genomic_DNA"/>
</dbReference>
<dbReference type="InterPro" id="IPR036866">
    <property type="entry name" value="RibonucZ/Hydroxyglut_hydro"/>
</dbReference>
<dbReference type="Proteomes" id="UP000290517">
    <property type="component" value="Unassembled WGS sequence"/>
</dbReference>
<dbReference type="STRING" id="1713.GCA_000718325_02039"/>
<dbReference type="InterPro" id="IPR001279">
    <property type="entry name" value="Metallo-B-lactamas"/>
</dbReference>
<dbReference type="Pfam" id="PF12706">
    <property type="entry name" value="Lactamase_B_2"/>
    <property type="match status" value="1"/>
</dbReference>
<gene>
    <name evidence="2" type="ORF">EQW73_07765</name>
    <name evidence="3" type="ORF">EQW78_00820</name>
</gene>
<dbReference type="GO" id="GO:0042781">
    <property type="term" value="F:3'-tRNA processing endoribonuclease activity"/>
    <property type="evidence" value="ECO:0007669"/>
    <property type="project" value="TreeGrafter"/>
</dbReference>
<dbReference type="CDD" id="cd07716">
    <property type="entry name" value="RNaseZ_short-form-like_MBL-fold"/>
    <property type="match status" value="1"/>
</dbReference>
<keyword evidence="5" id="KW-1185">Reference proteome</keyword>
<organism evidence="3 4">
    <name type="scientific">Oerskovia turbata</name>
    <dbReference type="NCBI Taxonomy" id="1713"/>
    <lineage>
        <taxon>Bacteria</taxon>
        <taxon>Bacillati</taxon>
        <taxon>Actinomycetota</taxon>
        <taxon>Actinomycetes</taxon>
        <taxon>Micrococcales</taxon>
        <taxon>Cellulomonadaceae</taxon>
        <taxon>Oerskovia</taxon>
    </lineage>
</organism>
<keyword evidence="3" id="KW-0378">Hydrolase</keyword>
<evidence type="ECO:0000313" key="3">
    <source>
        <dbReference type="EMBL" id="RXR36730.1"/>
    </source>
</evidence>
<accession>A0A4Q1L1Q9</accession>